<dbReference type="PANTHER" id="PTHR42932">
    <property type="entry name" value="GENERAL STRESS PROTEIN 20U"/>
    <property type="match status" value="1"/>
</dbReference>
<dbReference type="Proteomes" id="UP000002072">
    <property type="component" value="Chromosome"/>
</dbReference>
<dbReference type="KEGG" id="smf:Smon_0829"/>
<dbReference type="InterPro" id="IPR023188">
    <property type="entry name" value="DPS_DNA-bd_CS"/>
</dbReference>
<accession>D1AYC1</accession>
<dbReference type="InterPro" id="IPR008331">
    <property type="entry name" value="Ferritin_DPS_dom"/>
</dbReference>
<dbReference type="PRINTS" id="PR01346">
    <property type="entry name" value="HELNAPAPROT"/>
</dbReference>
<dbReference type="GO" id="GO:0008199">
    <property type="term" value="F:ferric iron binding"/>
    <property type="evidence" value="ECO:0007669"/>
    <property type="project" value="InterPro"/>
</dbReference>
<dbReference type="PROSITE" id="PS00818">
    <property type="entry name" value="DPS_1"/>
    <property type="match status" value="1"/>
</dbReference>
<dbReference type="Gene3D" id="1.20.1260.10">
    <property type="match status" value="1"/>
</dbReference>
<dbReference type="STRING" id="519441.Smon_0829"/>
<evidence type="ECO:0000313" key="4">
    <source>
        <dbReference type="EMBL" id="ACZ01297.1"/>
    </source>
</evidence>
<dbReference type="InterPro" id="IPR009078">
    <property type="entry name" value="Ferritin-like_SF"/>
</dbReference>
<dbReference type="EMBL" id="CP001779">
    <property type="protein sequence ID" value="ACZ01297.1"/>
    <property type="molecule type" value="Genomic_DNA"/>
</dbReference>
<comment type="similarity">
    <text evidence="1 2">Belongs to the Dps family.</text>
</comment>
<reference evidence="4 5" key="1">
    <citation type="journal article" date="2009" name="Stand. Genomic Sci.">
        <title>Complete genome sequence of Streptobacillus moniliformis type strain (9901T).</title>
        <authorList>
            <person name="Nolan M."/>
            <person name="Gronow S."/>
            <person name="Lapidus A."/>
            <person name="Ivanova N."/>
            <person name="Copeland A."/>
            <person name="Lucas S."/>
            <person name="Del Rio T.G."/>
            <person name="Chen F."/>
            <person name="Tice H."/>
            <person name="Pitluck S."/>
            <person name="Cheng J.F."/>
            <person name="Sims D."/>
            <person name="Meincke L."/>
            <person name="Bruce D."/>
            <person name="Goodwin L."/>
            <person name="Brettin T."/>
            <person name="Han C."/>
            <person name="Detter J.C."/>
            <person name="Ovchinikova G."/>
            <person name="Pati A."/>
            <person name="Mavromatis K."/>
            <person name="Mikhailova N."/>
            <person name="Chen A."/>
            <person name="Palaniappan K."/>
            <person name="Land M."/>
            <person name="Hauser L."/>
            <person name="Chang Y.J."/>
            <person name="Jeffries C.D."/>
            <person name="Rohde M."/>
            <person name="Sproer C."/>
            <person name="Goker M."/>
            <person name="Bristow J."/>
            <person name="Eisen J.A."/>
            <person name="Markowitz V."/>
            <person name="Hugenholtz P."/>
            <person name="Kyrpides N.C."/>
            <person name="Klenk H.P."/>
            <person name="Chain P."/>
        </authorList>
    </citation>
    <scope>NUCLEOTIDE SEQUENCE [LARGE SCALE GENOMIC DNA]</scope>
    <source>
        <strain evidence="5">ATCC 14647 / DSM 12112 / NCTC 10651 / 9901</strain>
    </source>
</reference>
<dbReference type="SUPFAM" id="SSF47240">
    <property type="entry name" value="Ferritin-like"/>
    <property type="match status" value="1"/>
</dbReference>
<dbReference type="PIRSF" id="PIRSF005900">
    <property type="entry name" value="Dps"/>
    <property type="match status" value="1"/>
</dbReference>
<dbReference type="RefSeq" id="WP_012858847.1">
    <property type="nucleotide sequence ID" value="NC_013515.1"/>
</dbReference>
<proteinExistence type="inferred from homology"/>
<name>D1AYC1_STRM9</name>
<dbReference type="OrthoDB" id="9797023at2"/>
<evidence type="ECO:0000256" key="2">
    <source>
        <dbReference type="RuleBase" id="RU003875"/>
    </source>
</evidence>
<dbReference type="GeneID" id="29673291"/>
<dbReference type="Pfam" id="PF00210">
    <property type="entry name" value="Ferritin"/>
    <property type="match status" value="1"/>
</dbReference>
<organism evidence="4 5">
    <name type="scientific">Streptobacillus moniliformis (strain ATCC 14647 / DSM 12112 / NCTC 10651 / 9901)</name>
    <dbReference type="NCBI Taxonomy" id="519441"/>
    <lineage>
        <taxon>Bacteria</taxon>
        <taxon>Fusobacteriati</taxon>
        <taxon>Fusobacteriota</taxon>
        <taxon>Fusobacteriia</taxon>
        <taxon>Fusobacteriales</taxon>
        <taxon>Leptotrichiaceae</taxon>
        <taxon>Streptobacillus</taxon>
    </lineage>
</organism>
<evidence type="ECO:0000256" key="1">
    <source>
        <dbReference type="ARBA" id="ARBA00009497"/>
    </source>
</evidence>
<dbReference type="InterPro" id="IPR002177">
    <property type="entry name" value="DPS_DNA-bd"/>
</dbReference>
<sequence length="145" mass="16690">MNKTIDALNIYLADLNVFYRKVQNYHWNVVGQGFFTVHAKLEEIYDAVNEKIDIIAERVLSIGGRPYGSMKKYLEVTTITEAKDEDITVKELLNVLIVDVENLLGQVKNLKNITDEEGDFGTSAELDNHIAEYEKLLWMFKAYIK</sequence>
<dbReference type="PROSITE" id="PS00819">
    <property type="entry name" value="DPS_2"/>
    <property type="match status" value="1"/>
</dbReference>
<dbReference type="eggNOG" id="COG0783">
    <property type="taxonomic scope" value="Bacteria"/>
</dbReference>
<dbReference type="AlphaFoldDB" id="D1AYC1"/>
<dbReference type="CDD" id="cd01043">
    <property type="entry name" value="DPS"/>
    <property type="match status" value="1"/>
</dbReference>
<evidence type="ECO:0000259" key="3">
    <source>
        <dbReference type="Pfam" id="PF00210"/>
    </source>
</evidence>
<dbReference type="GO" id="GO:0016722">
    <property type="term" value="F:oxidoreductase activity, acting on metal ions"/>
    <property type="evidence" value="ECO:0007669"/>
    <property type="project" value="InterPro"/>
</dbReference>
<feature type="domain" description="Ferritin/DPS" evidence="3">
    <location>
        <begin position="5"/>
        <end position="144"/>
    </location>
</feature>
<dbReference type="PANTHER" id="PTHR42932:SF1">
    <property type="entry name" value="GENERAL STRESS PROTEIN 20U"/>
    <property type="match status" value="1"/>
</dbReference>
<protein>
    <submittedName>
        <fullName evidence="4">Ferritin Dps family protein</fullName>
    </submittedName>
</protein>
<evidence type="ECO:0000313" key="5">
    <source>
        <dbReference type="Proteomes" id="UP000002072"/>
    </source>
</evidence>
<keyword evidence="5" id="KW-1185">Reference proteome</keyword>
<gene>
    <name evidence="4" type="ordered locus">Smon_0829</name>
</gene>
<dbReference type="HOGENOM" id="CLU_098183_2_2_0"/>
<dbReference type="InterPro" id="IPR012347">
    <property type="entry name" value="Ferritin-like"/>
</dbReference>